<dbReference type="GO" id="GO:0009898">
    <property type="term" value="C:cytoplasmic side of plasma membrane"/>
    <property type="evidence" value="ECO:0007669"/>
    <property type="project" value="TreeGrafter"/>
</dbReference>
<dbReference type="AlphaFoldDB" id="D1C139"/>
<dbReference type="OrthoDB" id="9794577at2"/>
<dbReference type="Gene3D" id="3.40.50.300">
    <property type="entry name" value="P-loop containing nucleotide triphosphate hydrolases"/>
    <property type="match status" value="1"/>
</dbReference>
<feature type="domain" description="Response regulatory" evidence="2">
    <location>
        <begin position="7"/>
        <end position="123"/>
    </location>
</feature>
<accession>D1C139</accession>
<dbReference type="InterPro" id="IPR001789">
    <property type="entry name" value="Sig_transdc_resp-reg_receiver"/>
</dbReference>
<keyword evidence="4" id="KW-1185">Reference proteome</keyword>
<dbReference type="PANTHER" id="PTHR43384">
    <property type="entry name" value="SEPTUM SITE-DETERMINING PROTEIN MIND HOMOLOG, CHLOROPLASTIC-RELATED"/>
    <property type="match status" value="1"/>
</dbReference>
<dbReference type="Pfam" id="PF00072">
    <property type="entry name" value="Response_reg"/>
    <property type="match status" value="1"/>
</dbReference>
<dbReference type="PANTHER" id="PTHR43384:SF13">
    <property type="entry name" value="SLR0110 PROTEIN"/>
    <property type="match status" value="1"/>
</dbReference>
<dbReference type="CDD" id="cd17535">
    <property type="entry name" value="REC_NarL-like"/>
    <property type="match status" value="1"/>
</dbReference>
<dbReference type="SUPFAM" id="SSF52540">
    <property type="entry name" value="P-loop containing nucleoside triphosphate hydrolases"/>
    <property type="match status" value="1"/>
</dbReference>
<dbReference type="InParanoid" id="D1C139"/>
<dbReference type="GO" id="GO:0005524">
    <property type="term" value="F:ATP binding"/>
    <property type="evidence" value="ECO:0007669"/>
    <property type="project" value="TreeGrafter"/>
</dbReference>
<proteinExistence type="predicted"/>
<dbReference type="GO" id="GO:0005829">
    <property type="term" value="C:cytosol"/>
    <property type="evidence" value="ECO:0007669"/>
    <property type="project" value="TreeGrafter"/>
</dbReference>
<dbReference type="GO" id="GO:0016887">
    <property type="term" value="F:ATP hydrolysis activity"/>
    <property type="evidence" value="ECO:0007669"/>
    <property type="project" value="TreeGrafter"/>
</dbReference>
<gene>
    <name evidence="3" type="ordered locus">Sthe_0518</name>
</gene>
<evidence type="ECO:0000256" key="1">
    <source>
        <dbReference type="PROSITE-ProRule" id="PRU00169"/>
    </source>
</evidence>
<dbReference type="SUPFAM" id="SSF52172">
    <property type="entry name" value="CheY-like"/>
    <property type="match status" value="1"/>
</dbReference>
<dbReference type="GO" id="GO:0051782">
    <property type="term" value="P:negative regulation of cell division"/>
    <property type="evidence" value="ECO:0007669"/>
    <property type="project" value="TreeGrafter"/>
</dbReference>
<evidence type="ECO:0000259" key="2">
    <source>
        <dbReference type="PROSITE" id="PS50110"/>
    </source>
</evidence>
<dbReference type="RefSeq" id="WP_012871003.1">
    <property type="nucleotide sequence ID" value="NC_013523.1"/>
</dbReference>
<keyword evidence="1" id="KW-0597">Phosphoprotein</keyword>
<dbReference type="Gene3D" id="3.40.50.2300">
    <property type="match status" value="1"/>
</dbReference>
<dbReference type="PROSITE" id="PS50110">
    <property type="entry name" value="RESPONSE_REGULATORY"/>
    <property type="match status" value="1"/>
</dbReference>
<dbReference type="STRING" id="479434.Sthe_0518"/>
<dbReference type="Proteomes" id="UP000002027">
    <property type="component" value="Chromosome 1"/>
</dbReference>
<dbReference type="HOGENOM" id="CLU_033160_3_1_0"/>
<dbReference type="InterPro" id="IPR025669">
    <property type="entry name" value="AAA_dom"/>
</dbReference>
<evidence type="ECO:0000313" key="3">
    <source>
        <dbReference type="EMBL" id="ACZ37956.1"/>
    </source>
</evidence>
<protein>
    <submittedName>
        <fullName evidence="3">Response regulator receiver protein</fullName>
    </submittedName>
</protein>
<sequence length="421" mass="45200">MSGSTIRVLIVDDVAESRDNVEKLLRFEPDIQVVGKASSGREGIDLAVALHPDIVLMDLNMPDMDGIAATMQISTKVPTASVIMMSVQNEPDILRRAMLAGAREFLAKPFSLDELILAVRHVSRLAPRPVQVVTTAAATGSPNGRPGEVSKGRIISVVSSKGGVGRTTLATNLAVAIRRATQKQVVLVDAALHFGDVGVMMNIADGKTIADIAPQVHSLDRDLMDDVLVTHGSGVRLLLAPPTPQEAETVTAEHLRASLSLLTKMADYVVVDTRPGFDDAMLSVMDASDRILLVLTMEMTAIKDARQFLEITELLGYPMDKVLLVLNRQNTFSGIPAQDIAENLKRELVAKIPDEPAALLRSVNEGAPLVETQPDHRVSVEIKRLATSLVAEDAAEEAVVAKPAERATGLVGRLRTALRHG</sequence>
<dbReference type="InterPro" id="IPR050625">
    <property type="entry name" value="ParA/MinD_ATPase"/>
</dbReference>
<dbReference type="eggNOG" id="COG4963">
    <property type="taxonomic scope" value="Bacteria"/>
</dbReference>
<name>D1C139_SPHTD</name>
<dbReference type="Pfam" id="PF13614">
    <property type="entry name" value="AAA_31"/>
    <property type="match status" value="1"/>
</dbReference>
<dbReference type="InterPro" id="IPR011006">
    <property type="entry name" value="CheY-like_superfamily"/>
</dbReference>
<dbReference type="EMBL" id="CP001823">
    <property type="protein sequence ID" value="ACZ37956.1"/>
    <property type="molecule type" value="Genomic_DNA"/>
</dbReference>
<dbReference type="InterPro" id="IPR027417">
    <property type="entry name" value="P-loop_NTPase"/>
</dbReference>
<dbReference type="KEGG" id="sti:Sthe_0518"/>
<dbReference type="InterPro" id="IPR058245">
    <property type="entry name" value="NreC/VraR/RcsB-like_REC"/>
</dbReference>
<feature type="modified residue" description="4-aspartylphosphate" evidence="1">
    <location>
        <position position="58"/>
    </location>
</feature>
<reference evidence="3 4" key="2">
    <citation type="journal article" date="2010" name="Stand. Genomic Sci.">
        <title>Complete genome sequence of Desulfohalobium retbaense type strain (HR(100)).</title>
        <authorList>
            <person name="Spring S."/>
            <person name="Nolan M."/>
            <person name="Lapidus A."/>
            <person name="Glavina Del Rio T."/>
            <person name="Copeland A."/>
            <person name="Tice H."/>
            <person name="Cheng J.F."/>
            <person name="Lucas S."/>
            <person name="Land M."/>
            <person name="Chen F."/>
            <person name="Bruce D."/>
            <person name="Goodwin L."/>
            <person name="Pitluck S."/>
            <person name="Ivanova N."/>
            <person name="Mavromatis K."/>
            <person name="Mikhailova N."/>
            <person name="Pati A."/>
            <person name="Chen A."/>
            <person name="Palaniappan K."/>
            <person name="Hauser L."/>
            <person name="Chang Y.J."/>
            <person name="Jeffries C.D."/>
            <person name="Munk C."/>
            <person name="Kiss H."/>
            <person name="Chain P."/>
            <person name="Han C."/>
            <person name="Brettin T."/>
            <person name="Detter J.C."/>
            <person name="Schuler E."/>
            <person name="Goker M."/>
            <person name="Rohde M."/>
            <person name="Bristow J."/>
            <person name="Eisen J.A."/>
            <person name="Markowitz V."/>
            <person name="Hugenholtz P."/>
            <person name="Kyrpides N.C."/>
            <person name="Klenk H.P."/>
        </authorList>
    </citation>
    <scope>NUCLEOTIDE SEQUENCE [LARGE SCALE GENOMIC DNA]</scope>
    <source>
        <strain evidence="4">ATCC 49802 / DSM 20745 / S 6022</strain>
    </source>
</reference>
<dbReference type="SMART" id="SM00448">
    <property type="entry name" value="REC"/>
    <property type="match status" value="1"/>
</dbReference>
<dbReference type="GO" id="GO:0000160">
    <property type="term" value="P:phosphorelay signal transduction system"/>
    <property type="evidence" value="ECO:0007669"/>
    <property type="project" value="InterPro"/>
</dbReference>
<reference evidence="4" key="1">
    <citation type="submission" date="2009-11" db="EMBL/GenBank/DDBJ databases">
        <title>The complete chromosome 1 of Sphaerobacter thermophilus DSM 20745.</title>
        <authorList>
            <person name="Lucas S."/>
            <person name="Copeland A."/>
            <person name="Lapidus A."/>
            <person name="Glavina del Rio T."/>
            <person name="Dalin E."/>
            <person name="Tice H."/>
            <person name="Bruce D."/>
            <person name="Goodwin L."/>
            <person name="Pitluck S."/>
            <person name="Kyrpides N."/>
            <person name="Mavromatis K."/>
            <person name="Ivanova N."/>
            <person name="Mikhailova N."/>
            <person name="LaButti K.M."/>
            <person name="Clum A."/>
            <person name="Sun H.I."/>
            <person name="Brettin T."/>
            <person name="Detter J.C."/>
            <person name="Han C."/>
            <person name="Larimer F."/>
            <person name="Land M."/>
            <person name="Hauser L."/>
            <person name="Markowitz V."/>
            <person name="Cheng J.F."/>
            <person name="Hugenholtz P."/>
            <person name="Woyke T."/>
            <person name="Wu D."/>
            <person name="Steenblock K."/>
            <person name="Schneider S."/>
            <person name="Pukall R."/>
            <person name="Goeker M."/>
            <person name="Klenk H.P."/>
            <person name="Eisen J.A."/>
        </authorList>
    </citation>
    <scope>NUCLEOTIDE SEQUENCE [LARGE SCALE GENOMIC DNA]</scope>
    <source>
        <strain evidence="4">ATCC 49802 / DSM 20745 / S 6022</strain>
    </source>
</reference>
<organism evidence="3 4">
    <name type="scientific">Sphaerobacter thermophilus (strain ATCC 49802 / DSM 20745 / KCCM 41009 / NCIMB 13125 / S 6022)</name>
    <dbReference type="NCBI Taxonomy" id="479434"/>
    <lineage>
        <taxon>Bacteria</taxon>
        <taxon>Pseudomonadati</taxon>
        <taxon>Thermomicrobiota</taxon>
        <taxon>Thermomicrobia</taxon>
        <taxon>Sphaerobacterales</taxon>
        <taxon>Sphaerobacterineae</taxon>
        <taxon>Sphaerobacteraceae</taxon>
        <taxon>Sphaerobacter</taxon>
    </lineage>
</organism>
<evidence type="ECO:0000313" key="4">
    <source>
        <dbReference type="Proteomes" id="UP000002027"/>
    </source>
</evidence>
<dbReference type="eggNOG" id="COG2201">
    <property type="taxonomic scope" value="Bacteria"/>
</dbReference>